<keyword evidence="2" id="KW-1185">Reference proteome</keyword>
<accession>A0A183NW02</accession>
<protein>
    <submittedName>
        <fullName evidence="1">Uncharacterized protein</fullName>
    </submittedName>
</protein>
<reference evidence="1 2" key="1">
    <citation type="submission" date="2018-11" db="EMBL/GenBank/DDBJ databases">
        <authorList>
            <consortium name="Pathogen Informatics"/>
        </authorList>
    </citation>
    <scope>NUCLEOTIDE SEQUENCE [LARGE SCALE GENOMIC DNA]</scope>
    <source>
        <strain>Denwood</strain>
        <strain evidence="2">Zambia</strain>
    </source>
</reference>
<evidence type="ECO:0000313" key="2">
    <source>
        <dbReference type="Proteomes" id="UP000269396"/>
    </source>
</evidence>
<dbReference type="AlphaFoldDB" id="A0A183NW02"/>
<evidence type="ECO:0000313" key="1">
    <source>
        <dbReference type="EMBL" id="VDP33113.1"/>
    </source>
</evidence>
<dbReference type="EMBL" id="UZAL01027506">
    <property type="protein sequence ID" value="VDP33113.1"/>
    <property type="molecule type" value="Genomic_DNA"/>
</dbReference>
<sequence>MMIRSNRVKDKVQNSSTTEATSTVIQLHLALAPNFELN</sequence>
<organism evidence="1 2">
    <name type="scientific">Schistosoma mattheei</name>
    <dbReference type="NCBI Taxonomy" id="31246"/>
    <lineage>
        <taxon>Eukaryota</taxon>
        <taxon>Metazoa</taxon>
        <taxon>Spiralia</taxon>
        <taxon>Lophotrochozoa</taxon>
        <taxon>Platyhelminthes</taxon>
        <taxon>Trematoda</taxon>
        <taxon>Digenea</taxon>
        <taxon>Strigeidida</taxon>
        <taxon>Schistosomatoidea</taxon>
        <taxon>Schistosomatidae</taxon>
        <taxon>Schistosoma</taxon>
    </lineage>
</organism>
<dbReference type="Proteomes" id="UP000269396">
    <property type="component" value="Unassembled WGS sequence"/>
</dbReference>
<proteinExistence type="predicted"/>
<name>A0A183NW02_9TREM</name>
<gene>
    <name evidence="1" type="ORF">SMTD_LOCUS6288</name>
</gene>